<dbReference type="SUPFAM" id="SSF55031">
    <property type="entry name" value="Bacterial exopeptidase dimerisation domain"/>
    <property type="match status" value="1"/>
</dbReference>
<dbReference type="EMBL" id="BAQP01000525">
    <property type="protein sequence ID" value="GBQ33039.1"/>
    <property type="molecule type" value="Genomic_DNA"/>
</dbReference>
<proteinExistence type="predicted"/>
<keyword evidence="4" id="KW-1185">Reference proteome</keyword>
<dbReference type="PIRSF" id="PIRSF005962">
    <property type="entry name" value="Pept_M20D_amidohydro"/>
    <property type="match status" value="1"/>
</dbReference>
<evidence type="ECO:0000313" key="4">
    <source>
        <dbReference type="Proteomes" id="UP001060895"/>
    </source>
</evidence>
<dbReference type="NCBIfam" id="TIGR01891">
    <property type="entry name" value="amidohydrolases"/>
    <property type="match status" value="1"/>
</dbReference>
<keyword evidence="1" id="KW-0378">Hydrolase</keyword>
<sequence length="399" mass="42703">MIGTDMTAIGETLIADLEEWKSDFIAIRHALHQNPELGFAETETSALVARLLREWGYDVHTGLGATGVVGVLRAGDGARSIGLRADMDALPITEQTHLPYASRNPGRMHACGHDGHTTTLLAAARYLATHRRFDGTLNLIFQPAEETLRGAPAMMDAGLFERFPCDAIYALHNAPGVPVGKFIVASGSVLPSSDRVVIQVLGMGGHGAMPHRAKDPVPAAAEIVLALQGIVARNIAAGDPAVITVGVIKAGEAENVIPASAEIRLSVRALRPETRELLKVRIAQVVHGVVAAQGLTVDYDYQDGVPVLCNSEAETDFARNVIIETFGAEALFDPPRSGLIGSEDFAWMLRARPGSYVGIGNGQTGAHARMVHNPEYDFNDDVIPYGAAYWIRLVERALT</sequence>
<dbReference type="InterPro" id="IPR002933">
    <property type="entry name" value="Peptidase_M20"/>
</dbReference>
<comment type="caution">
    <text evidence="3">The sequence shown here is derived from an EMBL/GenBank/DDBJ whole genome shotgun (WGS) entry which is preliminary data.</text>
</comment>
<evidence type="ECO:0000256" key="1">
    <source>
        <dbReference type="ARBA" id="ARBA00022801"/>
    </source>
</evidence>
<evidence type="ECO:0000313" key="3">
    <source>
        <dbReference type="EMBL" id="GBQ33039.1"/>
    </source>
</evidence>
<gene>
    <name evidence="3" type="ORF">AA12717_4100</name>
</gene>
<dbReference type="CDD" id="cd05666">
    <property type="entry name" value="M20_Acy1-like"/>
    <property type="match status" value="1"/>
</dbReference>
<accession>A0ABQ0PDF2</accession>
<dbReference type="InterPro" id="IPR017439">
    <property type="entry name" value="Amidohydrolase"/>
</dbReference>
<dbReference type="PANTHER" id="PTHR11014:SF63">
    <property type="entry name" value="METALLOPEPTIDASE, PUTATIVE (AFU_ORTHOLOGUE AFUA_6G09600)-RELATED"/>
    <property type="match status" value="1"/>
</dbReference>
<protein>
    <submittedName>
        <fullName evidence="3">Amidohydrolase</fullName>
    </submittedName>
</protein>
<dbReference type="Gene3D" id="3.40.630.10">
    <property type="entry name" value="Zn peptidases"/>
    <property type="match status" value="1"/>
</dbReference>
<name>A0ABQ0PDF2_9PROT</name>
<dbReference type="Proteomes" id="UP001060895">
    <property type="component" value="Unassembled WGS sequence"/>
</dbReference>
<dbReference type="SUPFAM" id="SSF53187">
    <property type="entry name" value="Zn-dependent exopeptidases"/>
    <property type="match status" value="1"/>
</dbReference>
<dbReference type="Pfam" id="PF01546">
    <property type="entry name" value="Peptidase_M20"/>
    <property type="match status" value="1"/>
</dbReference>
<organism evidence="3 4">
    <name type="scientific">Gluconacetobacter sacchari DSM 12717</name>
    <dbReference type="NCBI Taxonomy" id="1307940"/>
    <lineage>
        <taxon>Bacteria</taxon>
        <taxon>Pseudomonadati</taxon>
        <taxon>Pseudomonadota</taxon>
        <taxon>Alphaproteobacteria</taxon>
        <taxon>Acetobacterales</taxon>
        <taxon>Acetobacteraceae</taxon>
        <taxon>Gluconacetobacter</taxon>
    </lineage>
</organism>
<dbReference type="InterPro" id="IPR011650">
    <property type="entry name" value="Peptidase_M20_dimer"/>
</dbReference>
<reference evidence="3" key="1">
    <citation type="submission" date="2013-04" db="EMBL/GenBank/DDBJ databases">
        <title>The genome sequencing project of 58 acetic acid bacteria.</title>
        <authorList>
            <person name="Okamoto-Kainuma A."/>
            <person name="Ishikawa M."/>
            <person name="Umino S."/>
            <person name="Koizumi Y."/>
            <person name="Shiwa Y."/>
            <person name="Yoshikawa H."/>
            <person name="Matsutani M."/>
            <person name="Matsushita K."/>
        </authorList>
    </citation>
    <scope>NUCLEOTIDE SEQUENCE</scope>
    <source>
        <strain evidence="3">DSM 12717</strain>
    </source>
</reference>
<dbReference type="Gene3D" id="3.30.70.360">
    <property type="match status" value="1"/>
</dbReference>
<feature type="domain" description="Peptidase M20 dimerisation" evidence="2">
    <location>
        <begin position="196"/>
        <end position="286"/>
    </location>
</feature>
<evidence type="ECO:0000259" key="2">
    <source>
        <dbReference type="Pfam" id="PF07687"/>
    </source>
</evidence>
<dbReference type="InterPro" id="IPR036264">
    <property type="entry name" value="Bact_exopeptidase_dim_dom"/>
</dbReference>
<dbReference type="PANTHER" id="PTHR11014">
    <property type="entry name" value="PEPTIDASE M20 FAMILY MEMBER"/>
    <property type="match status" value="1"/>
</dbReference>
<dbReference type="Pfam" id="PF07687">
    <property type="entry name" value="M20_dimer"/>
    <property type="match status" value="1"/>
</dbReference>